<dbReference type="EMBL" id="QXGF01001166">
    <property type="protein sequence ID" value="KAE8932018.1"/>
    <property type="molecule type" value="Genomic_DNA"/>
</dbReference>
<proteinExistence type="predicted"/>
<accession>A0A6A3EPS7</accession>
<evidence type="ECO:0000313" key="17">
    <source>
        <dbReference type="EMBL" id="KAE9196744.1"/>
    </source>
</evidence>
<gene>
    <name evidence="20" type="ORF">PF001_g14240</name>
    <name evidence="19" type="ORF">PF002_g16312</name>
    <name evidence="18" type="ORF">PF004_g19686</name>
    <name evidence="17" type="ORF">PF005_g16759</name>
    <name evidence="16" type="ORF">PF006_g20256</name>
    <name evidence="15" type="ORF">PF007_g19557</name>
    <name evidence="12" type="ORF">PF009_g17940</name>
    <name evidence="14" type="ORF">PF010_g20149</name>
    <name evidence="13" type="ORF">PF011_g16513</name>
</gene>
<dbReference type="InterPro" id="IPR003439">
    <property type="entry name" value="ABC_transporter-like_ATP-bd"/>
</dbReference>
<evidence type="ECO:0000313" key="25">
    <source>
        <dbReference type="Proteomes" id="UP000440732"/>
    </source>
</evidence>
<evidence type="ECO:0000313" key="14">
    <source>
        <dbReference type="EMBL" id="KAE9086276.1"/>
    </source>
</evidence>
<comment type="caution">
    <text evidence="12">The sequence shown here is derived from an EMBL/GenBank/DDBJ whole genome shotgun (WGS) entry which is preliminary data.</text>
</comment>
<dbReference type="EMBL" id="QXGD01000959">
    <property type="protein sequence ID" value="KAE9219014.1"/>
    <property type="molecule type" value="Genomic_DNA"/>
</dbReference>
<feature type="domain" description="ABC transporter" evidence="10">
    <location>
        <begin position="371"/>
        <end position="559"/>
    </location>
</feature>
<evidence type="ECO:0000256" key="8">
    <source>
        <dbReference type="ARBA" id="ARBA00023136"/>
    </source>
</evidence>
<feature type="domain" description="ABC transmembrane type-1" evidence="11">
    <location>
        <begin position="55"/>
        <end position="336"/>
    </location>
</feature>
<protein>
    <submittedName>
        <fullName evidence="12">Uncharacterized protein</fullName>
    </submittedName>
</protein>
<dbReference type="Proteomes" id="UP000437068">
    <property type="component" value="Unassembled WGS sequence"/>
</dbReference>
<dbReference type="EMBL" id="QXFX01001691">
    <property type="protein sequence ID" value="KAE9086276.1"/>
    <property type="molecule type" value="Genomic_DNA"/>
</dbReference>
<dbReference type="FunFam" id="3.40.50.300:FF:000997">
    <property type="entry name" value="Multidrug resistance-associated protein 1"/>
    <property type="match status" value="1"/>
</dbReference>
<evidence type="ECO:0000313" key="29">
    <source>
        <dbReference type="Proteomes" id="UP000488956"/>
    </source>
</evidence>
<dbReference type="GO" id="GO:0016887">
    <property type="term" value="F:ATP hydrolysis activity"/>
    <property type="evidence" value="ECO:0007669"/>
    <property type="project" value="InterPro"/>
</dbReference>
<dbReference type="EMBL" id="QXFW01001185">
    <property type="protein sequence ID" value="KAE8995020.1"/>
    <property type="molecule type" value="Genomic_DNA"/>
</dbReference>
<dbReference type="Proteomes" id="UP000440732">
    <property type="component" value="Unassembled WGS sequence"/>
</dbReference>
<evidence type="ECO:0000256" key="2">
    <source>
        <dbReference type="ARBA" id="ARBA00022448"/>
    </source>
</evidence>
<evidence type="ECO:0000256" key="3">
    <source>
        <dbReference type="ARBA" id="ARBA00022692"/>
    </source>
</evidence>
<name>A0A6A3EPS7_9STRA</name>
<keyword evidence="4" id="KW-0677">Repeat</keyword>
<dbReference type="Proteomes" id="UP000488956">
    <property type="component" value="Unassembled WGS sequence"/>
</dbReference>
<dbReference type="SMART" id="SM00382">
    <property type="entry name" value="AAA"/>
    <property type="match status" value="1"/>
</dbReference>
<keyword evidence="2" id="KW-0813">Transport</keyword>
<evidence type="ECO:0000313" key="12">
    <source>
        <dbReference type="EMBL" id="KAE8932018.1"/>
    </source>
</evidence>
<dbReference type="Proteomes" id="UP000433483">
    <property type="component" value="Unassembled WGS sequence"/>
</dbReference>
<evidence type="ECO:0000313" key="16">
    <source>
        <dbReference type="EMBL" id="KAE9111266.1"/>
    </source>
</evidence>
<feature type="transmembrane region" description="Helical" evidence="9">
    <location>
        <begin position="271"/>
        <end position="298"/>
    </location>
</feature>
<keyword evidence="3 9" id="KW-0812">Transmembrane</keyword>
<dbReference type="EMBL" id="QXFZ01001492">
    <property type="protein sequence ID" value="KAE9089558.1"/>
    <property type="molecule type" value="Genomic_DNA"/>
</dbReference>
<evidence type="ECO:0000256" key="7">
    <source>
        <dbReference type="ARBA" id="ARBA00022989"/>
    </source>
</evidence>
<keyword evidence="22" id="KW-1185">Reference proteome</keyword>
<reference evidence="21 22" key="1">
    <citation type="submission" date="2018-08" db="EMBL/GenBank/DDBJ databases">
        <title>Genomic investigation of the strawberry pathogen Phytophthora fragariae indicates pathogenicity is determined by transcriptional variation in three key races.</title>
        <authorList>
            <person name="Adams T.M."/>
            <person name="Armitage A.D."/>
            <person name="Sobczyk M.K."/>
            <person name="Bates H.J."/>
            <person name="Dunwell J.M."/>
            <person name="Nellist C.F."/>
            <person name="Harrison R.J."/>
        </authorList>
    </citation>
    <scope>NUCLEOTIDE SEQUENCE [LARGE SCALE GENOMIC DNA]</scope>
    <source>
        <strain evidence="20 23">A4</strain>
        <strain evidence="19 24">BC-1</strain>
        <strain evidence="18 28">BC-23</strain>
        <strain evidence="17 22">NOV-27</strain>
        <strain evidence="16 25">NOV-5</strain>
        <strain evidence="15 26">NOV-71</strain>
        <strain evidence="12 21">NOV-9</strain>
        <strain evidence="14 29">ONT-3</strain>
        <strain evidence="13 27">SCRP245</strain>
    </source>
</reference>
<evidence type="ECO:0000313" key="21">
    <source>
        <dbReference type="Proteomes" id="UP000429523"/>
    </source>
</evidence>
<dbReference type="EMBL" id="QXGC01001686">
    <property type="protein sequence ID" value="KAE9197957.1"/>
    <property type="molecule type" value="Genomic_DNA"/>
</dbReference>
<dbReference type="AlphaFoldDB" id="A0A6A3EPS7"/>
<dbReference type="GO" id="GO:0140359">
    <property type="term" value="F:ABC-type transporter activity"/>
    <property type="evidence" value="ECO:0007669"/>
    <property type="project" value="InterPro"/>
</dbReference>
<sequence>MMSAGNTRQLDTEDLWDLEGENRSVAAFDEFVVHYEHHDKSIIKAIVTTYGGRFLLCGLAMLFTTGCNVFAPVVLHHGVTVFAASTIDMSNLSVWLVVFFGSRVASAVVSTQMRLYLELIALRLTVALKALLFKKAMRRSIQSKGDSNAVDISNLFSSDVDNVLMAAFNISNLWVTPLQIAVVVYLLYDVIGVAAFAGLAVIAVSMLASFIIAKQSGSAFMDIMMCKDDRMKTIKEVFNAIQIVKLNAWEDKFADKIHKLRTTELLAVKNFVYINAVNIFVLWASPLVVSAVSFAVYAVVMEKALTAAKVFTAIALFNMLRDPLRDLPTVIQYFIQAKISINRFADYLSLDEFDPTNVTGDDPRQPANVVVVIQEGTFGWTKEKTLLNDVNLTVQEGDLVIVHGSVGSGKSSLCSAILGEMNKSAGDVFVRGRVAYYSQETWIQNMIIRDNILFGLPYDMEKYSRVIAACGLLPDLKQFPAGDATEIGQKGVNLSGGQKARVCLARACYSDADILLLDSPLAAVDAIVQSQIFTECICNLLADKTVVLVTHSADIIART</sequence>
<evidence type="ECO:0000256" key="6">
    <source>
        <dbReference type="ARBA" id="ARBA00022840"/>
    </source>
</evidence>
<evidence type="ECO:0000313" key="15">
    <source>
        <dbReference type="EMBL" id="KAE9089558.1"/>
    </source>
</evidence>
<dbReference type="Gene3D" id="3.40.50.300">
    <property type="entry name" value="P-loop containing nucleotide triphosphate hydrolases"/>
    <property type="match status" value="1"/>
</dbReference>
<keyword evidence="7 9" id="KW-1133">Transmembrane helix</keyword>
<evidence type="ECO:0000256" key="5">
    <source>
        <dbReference type="ARBA" id="ARBA00022741"/>
    </source>
</evidence>
<dbReference type="PANTHER" id="PTHR24223">
    <property type="entry name" value="ATP-BINDING CASSETTE SUB-FAMILY C"/>
    <property type="match status" value="1"/>
</dbReference>
<dbReference type="EMBL" id="QXGA01001752">
    <property type="protein sequence ID" value="KAE9111266.1"/>
    <property type="molecule type" value="Genomic_DNA"/>
</dbReference>
<dbReference type="PROSITE" id="PS50929">
    <property type="entry name" value="ABC_TM1F"/>
    <property type="match status" value="1"/>
</dbReference>
<evidence type="ECO:0000256" key="1">
    <source>
        <dbReference type="ARBA" id="ARBA00004128"/>
    </source>
</evidence>
<dbReference type="PANTHER" id="PTHR24223:SF443">
    <property type="entry name" value="MULTIDRUG-RESISTANCE LIKE PROTEIN 1, ISOFORM I"/>
    <property type="match status" value="1"/>
</dbReference>
<dbReference type="SUPFAM" id="SSF52540">
    <property type="entry name" value="P-loop containing nucleoside triphosphate hydrolases"/>
    <property type="match status" value="1"/>
</dbReference>
<dbReference type="Proteomes" id="UP000476176">
    <property type="component" value="Unassembled WGS sequence"/>
</dbReference>
<dbReference type="Pfam" id="PF00005">
    <property type="entry name" value="ABC_tran"/>
    <property type="match status" value="1"/>
</dbReference>
<organism evidence="12 21">
    <name type="scientific">Phytophthora fragariae</name>
    <dbReference type="NCBI Taxonomy" id="53985"/>
    <lineage>
        <taxon>Eukaryota</taxon>
        <taxon>Sar</taxon>
        <taxon>Stramenopiles</taxon>
        <taxon>Oomycota</taxon>
        <taxon>Peronosporomycetes</taxon>
        <taxon>Peronosporales</taxon>
        <taxon>Peronosporaceae</taxon>
        <taxon>Phytophthora</taxon>
    </lineage>
</organism>
<dbReference type="Proteomes" id="UP000441208">
    <property type="component" value="Unassembled WGS sequence"/>
</dbReference>
<keyword evidence="5" id="KW-0547">Nucleotide-binding</keyword>
<evidence type="ECO:0000313" key="28">
    <source>
        <dbReference type="Proteomes" id="UP000476176"/>
    </source>
</evidence>
<evidence type="ECO:0000313" key="13">
    <source>
        <dbReference type="EMBL" id="KAE8995020.1"/>
    </source>
</evidence>
<dbReference type="GO" id="GO:0005524">
    <property type="term" value="F:ATP binding"/>
    <property type="evidence" value="ECO:0007669"/>
    <property type="project" value="UniProtKB-KW"/>
</dbReference>
<evidence type="ECO:0000313" key="22">
    <source>
        <dbReference type="Proteomes" id="UP000433483"/>
    </source>
</evidence>
<dbReference type="CDD" id="cd18579">
    <property type="entry name" value="ABC_6TM_ABCC_D1"/>
    <property type="match status" value="1"/>
</dbReference>
<evidence type="ECO:0000259" key="10">
    <source>
        <dbReference type="PROSITE" id="PS50893"/>
    </source>
</evidence>
<evidence type="ECO:0000313" key="24">
    <source>
        <dbReference type="Proteomes" id="UP000440367"/>
    </source>
</evidence>
<evidence type="ECO:0000313" key="19">
    <source>
        <dbReference type="EMBL" id="KAE9219014.1"/>
    </source>
</evidence>
<dbReference type="Gene3D" id="1.20.1560.10">
    <property type="entry name" value="ABC transporter type 1, transmembrane domain"/>
    <property type="match status" value="1"/>
</dbReference>
<keyword evidence="8 9" id="KW-0472">Membrane</keyword>
<feature type="transmembrane region" description="Helical" evidence="9">
    <location>
        <begin position="92"/>
        <end position="109"/>
    </location>
</feature>
<evidence type="ECO:0000313" key="26">
    <source>
        <dbReference type="Proteomes" id="UP000441208"/>
    </source>
</evidence>
<evidence type="ECO:0000313" key="23">
    <source>
        <dbReference type="Proteomes" id="UP000437068"/>
    </source>
</evidence>
<evidence type="ECO:0000256" key="9">
    <source>
        <dbReference type="SAM" id="Phobius"/>
    </source>
</evidence>
<comment type="subcellular location">
    <subcellularLocation>
        <location evidence="1">Vacuole membrane</location>
        <topology evidence="1">Multi-pass membrane protein</topology>
    </subcellularLocation>
</comment>
<dbReference type="Proteomes" id="UP000429523">
    <property type="component" value="Unassembled WGS sequence"/>
</dbReference>
<dbReference type="InterPro" id="IPR044746">
    <property type="entry name" value="ABCC_6TM_D1"/>
</dbReference>
<evidence type="ECO:0000313" key="27">
    <source>
        <dbReference type="Proteomes" id="UP000460718"/>
    </source>
</evidence>
<dbReference type="EMBL" id="QXGE01000876">
    <property type="protein sequence ID" value="KAE9301887.1"/>
    <property type="molecule type" value="Genomic_DNA"/>
</dbReference>
<dbReference type="InterPro" id="IPR003593">
    <property type="entry name" value="AAA+_ATPase"/>
</dbReference>
<dbReference type="Proteomes" id="UP000440367">
    <property type="component" value="Unassembled WGS sequence"/>
</dbReference>
<dbReference type="OrthoDB" id="74382at2759"/>
<evidence type="ECO:0000313" key="18">
    <source>
        <dbReference type="EMBL" id="KAE9197957.1"/>
    </source>
</evidence>
<dbReference type="FunFam" id="1.20.1560.10:FF:000362">
    <property type="entry name" value="Uncharacterized protein"/>
    <property type="match status" value="1"/>
</dbReference>
<evidence type="ECO:0000256" key="4">
    <source>
        <dbReference type="ARBA" id="ARBA00022737"/>
    </source>
</evidence>
<dbReference type="InterPro" id="IPR036640">
    <property type="entry name" value="ABC1_TM_sf"/>
</dbReference>
<dbReference type="InterPro" id="IPR050173">
    <property type="entry name" value="ABC_transporter_C-like"/>
</dbReference>
<feature type="transmembrane region" description="Helical" evidence="9">
    <location>
        <begin position="163"/>
        <end position="188"/>
    </location>
</feature>
<dbReference type="SUPFAM" id="SSF90123">
    <property type="entry name" value="ABC transporter transmembrane region"/>
    <property type="match status" value="1"/>
</dbReference>
<dbReference type="PROSITE" id="PS50893">
    <property type="entry name" value="ABC_TRANSPORTER_2"/>
    <property type="match status" value="1"/>
</dbReference>
<dbReference type="InterPro" id="IPR027417">
    <property type="entry name" value="P-loop_NTPase"/>
</dbReference>
<evidence type="ECO:0000259" key="11">
    <source>
        <dbReference type="PROSITE" id="PS50929"/>
    </source>
</evidence>
<dbReference type="Pfam" id="PF00664">
    <property type="entry name" value="ABC_membrane"/>
    <property type="match status" value="1"/>
</dbReference>
<feature type="transmembrane region" description="Helical" evidence="9">
    <location>
        <begin position="50"/>
        <end position="71"/>
    </location>
</feature>
<dbReference type="CDD" id="cd03250">
    <property type="entry name" value="ABCC_MRP_domain1"/>
    <property type="match status" value="1"/>
</dbReference>
<keyword evidence="6" id="KW-0067">ATP-binding</keyword>
<feature type="transmembrane region" description="Helical" evidence="9">
    <location>
        <begin position="194"/>
        <end position="213"/>
    </location>
</feature>
<dbReference type="InterPro" id="IPR011527">
    <property type="entry name" value="ABC1_TM_dom"/>
</dbReference>
<dbReference type="GO" id="GO:0005774">
    <property type="term" value="C:vacuolar membrane"/>
    <property type="evidence" value="ECO:0007669"/>
    <property type="project" value="UniProtKB-SubCell"/>
</dbReference>
<dbReference type="Proteomes" id="UP000460718">
    <property type="component" value="Unassembled WGS sequence"/>
</dbReference>
<dbReference type="EMBL" id="QXGB01001115">
    <property type="protein sequence ID" value="KAE9196744.1"/>
    <property type="molecule type" value="Genomic_DNA"/>
</dbReference>
<evidence type="ECO:0000313" key="20">
    <source>
        <dbReference type="EMBL" id="KAE9301887.1"/>
    </source>
</evidence>